<dbReference type="CDD" id="cd01437">
    <property type="entry name" value="parp_like"/>
    <property type="match status" value="1"/>
</dbReference>
<dbReference type="PANTHER" id="PTHR10459:SF60">
    <property type="entry name" value="POLY [ADP-RIBOSE] POLYMERASE 2"/>
    <property type="match status" value="1"/>
</dbReference>
<feature type="domain" description="WGR" evidence="20">
    <location>
        <begin position="197"/>
        <end position="292"/>
    </location>
</feature>
<dbReference type="Gene3D" id="1.20.142.10">
    <property type="entry name" value="Poly(ADP-ribose) polymerase, regulatory domain"/>
    <property type="match status" value="1"/>
</dbReference>
<protein>
    <recommendedName>
        <fullName evidence="15">Poly [ADP-ribose] polymerase</fullName>
        <shortName evidence="15">PARP</shortName>
        <ecNumber evidence="15">2.4.2.-</ecNumber>
    </recommendedName>
</protein>
<dbReference type="GO" id="GO:0003677">
    <property type="term" value="F:DNA binding"/>
    <property type="evidence" value="ECO:0007669"/>
    <property type="project" value="UniProtKB-KW"/>
</dbReference>
<dbReference type="FunFam" id="1.20.142.10:FF:000001">
    <property type="entry name" value="Poly [ADP-ribose] polymerase"/>
    <property type="match status" value="1"/>
</dbReference>
<dbReference type="InterPro" id="IPR004102">
    <property type="entry name" value="Poly(ADP-ribose)pol_reg_dom"/>
</dbReference>
<feature type="domain" description="PARP alpha-helical" evidence="19">
    <location>
        <begin position="322"/>
        <end position="440"/>
    </location>
</feature>
<dbReference type="OrthoDB" id="2017365at2759"/>
<dbReference type="GO" id="GO:1990404">
    <property type="term" value="F:NAD+-protein mono-ADP-ribosyltransferase activity"/>
    <property type="evidence" value="ECO:0007669"/>
    <property type="project" value="TreeGrafter"/>
</dbReference>
<dbReference type="OMA" id="QGENDRF"/>
<dbReference type="InterPro" id="IPR036930">
    <property type="entry name" value="WGR_dom_sf"/>
</dbReference>
<evidence type="ECO:0000313" key="21">
    <source>
        <dbReference type="EMBL" id="KNC95997.1"/>
    </source>
</evidence>
<comment type="similarity">
    <text evidence="13">Belongs to the ARTD/PARP family.</text>
</comment>
<evidence type="ECO:0000256" key="7">
    <source>
        <dbReference type="ARBA" id="ARBA00022765"/>
    </source>
</evidence>
<dbReference type="InterPro" id="IPR036420">
    <property type="entry name" value="BRCT_dom_sf"/>
</dbReference>
<dbReference type="GeneID" id="27691748"/>
<dbReference type="RefSeq" id="XP_016604037.1">
    <property type="nucleotide sequence ID" value="XM_016756743.1"/>
</dbReference>
<dbReference type="GO" id="GO:0070212">
    <property type="term" value="P:protein poly-ADP-ribosylation"/>
    <property type="evidence" value="ECO:0007669"/>
    <property type="project" value="TreeGrafter"/>
</dbReference>
<keyword evidence="3 15" id="KW-0808">Transferase</keyword>
<dbReference type="Proteomes" id="UP000053201">
    <property type="component" value="Unassembled WGS sequence"/>
</dbReference>
<evidence type="ECO:0000259" key="17">
    <source>
        <dbReference type="PROSITE" id="PS50172"/>
    </source>
</evidence>
<dbReference type="eggNOG" id="KOG1037">
    <property type="taxonomic scope" value="Eukaryota"/>
</dbReference>
<dbReference type="CDD" id="cd08003">
    <property type="entry name" value="WGR_PARP2_like"/>
    <property type="match status" value="1"/>
</dbReference>
<dbReference type="GO" id="GO:0016779">
    <property type="term" value="F:nucleotidyltransferase activity"/>
    <property type="evidence" value="ECO:0007669"/>
    <property type="project" value="UniProtKB-KW"/>
</dbReference>
<dbReference type="InterPro" id="IPR036616">
    <property type="entry name" value="Poly(ADP-ribose)pol_reg_dom_sf"/>
</dbReference>
<dbReference type="GO" id="GO:0008270">
    <property type="term" value="F:zinc ion binding"/>
    <property type="evidence" value="ECO:0007669"/>
    <property type="project" value="UniProtKB-KW"/>
</dbReference>
<organism evidence="21 22">
    <name type="scientific">Spizellomyces punctatus (strain DAOM BR117)</name>
    <dbReference type="NCBI Taxonomy" id="645134"/>
    <lineage>
        <taxon>Eukaryota</taxon>
        <taxon>Fungi</taxon>
        <taxon>Fungi incertae sedis</taxon>
        <taxon>Chytridiomycota</taxon>
        <taxon>Chytridiomycota incertae sedis</taxon>
        <taxon>Chytridiomycetes</taxon>
        <taxon>Spizellomycetales</taxon>
        <taxon>Spizellomycetaceae</taxon>
        <taxon>Spizellomyces</taxon>
    </lineage>
</organism>
<accession>A0A0L0H469</accession>
<evidence type="ECO:0000256" key="13">
    <source>
        <dbReference type="ARBA" id="ARBA00024347"/>
    </source>
</evidence>
<evidence type="ECO:0000256" key="5">
    <source>
        <dbReference type="ARBA" id="ARBA00022723"/>
    </source>
</evidence>
<dbReference type="GO" id="GO:0003950">
    <property type="term" value="F:NAD+ poly-ADP-ribosyltransferase activity"/>
    <property type="evidence" value="ECO:0007669"/>
    <property type="project" value="UniProtKB-UniRule"/>
</dbReference>
<keyword evidence="12" id="KW-0539">Nucleus</keyword>
<keyword evidence="9" id="KW-0862">Zinc</keyword>
<keyword evidence="6" id="KW-0677">Repeat</keyword>
<gene>
    <name evidence="21" type="ORF">SPPG_08596</name>
</gene>
<evidence type="ECO:0000256" key="10">
    <source>
        <dbReference type="ARBA" id="ARBA00023027"/>
    </source>
</evidence>
<feature type="domain" description="PARP catalytic" evidence="18">
    <location>
        <begin position="449"/>
        <end position="675"/>
    </location>
</feature>
<keyword evidence="5" id="KW-0479">Metal-binding</keyword>
<evidence type="ECO:0000256" key="8">
    <source>
        <dbReference type="ARBA" id="ARBA00022771"/>
    </source>
</evidence>
<dbReference type="Pfam" id="PF05406">
    <property type="entry name" value="WGR"/>
    <property type="match status" value="1"/>
</dbReference>
<dbReference type="Gene3D" id="3.40.50.10190">
    <property type="entry name" value="BRCT domain"/>
    <property type="match status" value="1"/>
</dbReference>
<evidence type="ECO:0000256" key="6">
    <source>
        <dbReference type="ARBA" id="ARBA00022737"/>
    </source>
</evidence>
<evidence type="ECO:0000256" key="14">
    <source>
        <dbReference type="ARBA" id="ARBA00033987"/>
    </source>
</evidence>
<keyword evidence="2 15" id="KW-0328">Glycosyltransferase</keyword>
<keyword evidence="10 15" id="KW-0520">NAD</keyword>
<reference evidence="21 22" key="1">
    <citation type="submission" date="2009-08" db="EMBL/GenBank/DDBJ databases">
        <title>The Genome Sequence of Spizellomyces punctatus strain DAOM BR117.</title>
        <authorList>
            <consortium name="The Broad Institute Genome Sequencing Platform"/>
            <person name="Russ C."/>
            <person name="Cuomo C."/>
            <person name="Shea T."/>
            <person name="Young S.K."/>
            <person name="Zeng Q."/>
            <person name="Koehrsen M."/>
            <person name="Haas B."/>
            <person name="Borodovsky M."/>
            <person name="Guigo R."/>
            <person name="Alvarado L."/>
            <person name="Berlin A."/>
            <person name="Bochicchio J."/>
            <person name="Borenstein D."/>
            <person name="Chapman S."/>
            <person name="Chen Z."/>
            <person name="Engels R."/>
            <person name="Freedman E."/>
            <person name="Gellesch M."/>
            <person name="Goldberg J."/>
            <person name="Griggs A."/>
            <person name="Gujja S."/>
            <person name="Heiman D."/>
            <person name="Hepburn T."/>
            <person name="Howarth C."/>
            <person name="Jen D."/>
            <person name="Larson L."/>
            <person name="Lewis B."/>
            <person name="Mehta T."/>
            <person name="Park D."/>
            <person name="Pearson M."/>
            <person name="Roberts A."/>
            <person name="Saif S."/>
            <person name="Shenoy N."/>
            <person name="Sisk P."/>
            <person name="Stolte C."/>
            <person name="Sykes S."/>
            <person name="Thomson T."/>
            <person name="Walk T."/>
            <person name="White J."/>
            <person name="Yandava C."/>
            <person name="Burger G."/>
            <person name="Gray M.W."/>
            <person name="Holland P.W.H."/>
            <person name="King N."/>
            <person name="Lang F.B.F."/>
            <person name="Roger A.J."/>
            <person name="Ruiz-Trillo I."/>
            <person name="Lander E."/>
            <person name="Nusbaum C."/>
        </authorList>
    </citation>
    <scope>NUCLEOTIDE SEQUENCE [LARGE SCALE GENOMIC DNA]</scope>
    <source>
        <strain evidence="21 22">DAOM BR117</strain>
    </source>
</reference>
<evidence type="ECO:0000256" key="12">
    <source>
        <dbReference type="ARBA" id="ARBA00023242"/>
    </source>
</evidence>
<keyword evidence="11" id="KW-0238">DNA-binding</keyword>
<name>A0A0L0H469_SPIPD</name>
<evidence type="ECO:0000256" key="15">
    <source>
        <dbReference type="RuleBase" id="RU362114"/>
    </source>
</evidence>
<evidence type="ECO:0000256" key="1">
    <source>
        <dbReference type="ARBA" id="ARBA00004123"/>
    </source>
</evidence>
<evidence type="ECO:0000256" key="4">
    <source>
        <dbReference type="ARBA" id="ARBA00022695"/>
    </source>
</evidence>
<dbReference type="SMART" id="SM00773">
    <property type="entry name" value="WGR"/>
    <property type="match status" value="1"/>
</dbReference>
<dbReference type="InterPro" id="IPR012317">
    <property type="entry name" value="Poly(ADP-ribose)pol_cat_dom"/>
</dbReference>
<dbReference type="PROSITE" id="PS51977">
    <property type="entry name" value="WGR"/>
    <property type="match status" value="1"/>
</dbReference>
<dbReference type="InParanoid" id="A0A0L0H469"/>
<dbReference type="EC" id="2.4.2.-" evidence="15"/>
<feature type="domain" description="BRCT" evidence="17">
    <location>
        <begin position="19"/>
        <end position="116"/>
    </location>
</feature>
<sequence length="675" mass="75044">MPRTTRSSAAAAAAPTPSATPQIFVGSTLTLTTLASKDPLAKEVQKVFKDGGGKVVTTVSQKLTHLVAVPEDFTVAKVPAKVRDARHRSDVAIVSLQFVLDSAAEGKLVDPASYSVVKVDQSNGNVNGKSDDKKDADDIDSTLPDVANGEKKSKKRKKAEVNEDEDETAEPPQEVKIVKAIKKGRAAVDHLCPVASKCHVYEDGTDVYDALLNQTEIKANNNKFYIIQVLEEDAGRNYYLWTRWGRVGQNGMNKLEALSKEQSIRGFHKKFYDKSRNSWSDRANFNKIPGKYFLLERDFGDDEEEVNEKVEEGTKEERIIPDSKLPPAVQDLIKLIFNVDMMTQSMVEIGYDAKKMPLGKLSKGNIEKGYAVLAKISDELTKPGPDRNILSDYSSQFYTIIPHEFGMSRPPIIDSPQLLKRKLEMVEALGDIEIATSILSATNKILDQNPVDLHYSTLKTDLVPVDAKSDNYQLVKKYLENTHAPTHRGYELEIEDLFEVSRHGEDDRFKKLPNRQLLWHGSRLTNFVGILSQGLRIAPPEAPVTGYMFGKGIYFADMVSKSANYCCTSRRAPTGILLLCEVALGEQLRLKQADYDAGARCKQENCQSTHGLGETMPDPAGAVKLPKDKDVTVPCGQSTTSGVSDAALLYNEFIVYDVAQVRIRYLLKCNFRHKY</sequence>
<evidence type="ECO:0000256" key="2">
    <source>
        <dbReference type="ARBA" id="ARBA00022676"/>
    </source>
</evidence>
<evidence type="ECO:0000256" key="3">
    <source>
        <dbReference type="ARBA" id="ARBA00022679"/>
    </source>
</evidence>
<evidence type="ECO:0000256" key="16">
    <source>
        <dbReference type="SAM" id="MobiDB-lite"/>
    </source>
</evidence>
<dbReference type="PROSITE" id="PS50172">
    <property type="entry name" value="BRCT"/>
    <property type="match status" value="1"/>
</dbReference>
<keyword evidence="8" id="KW-0863">Zinc-finger</keyword>
<proteinExistence type="inferred from homology"/>
<dbReference type="STRING" id="645134.A0A0L0H469"/>
<comment type="subcellular location">
    <subcellularLocation>
        <location evidence="1">Nucleus</location>
    </subcellularLocation>
</comment>
<dbReference type="SUPFAM" id="SSF52113">
    <property type="entry name" value="BRCT domain"/>
    <property type="match status" value="1"/>
</dbReference>
<dbReference type="AlphaFoldDB" id="A0A0L0H469"/>
<dbReference type="SUPFAM" id="SSF142921">
    <property type="entry name" value="WGR domain-like"/>
    <property type="match status" value="1"/>
</dbReference>
<dbReference type="Pfam" id="PF02877">
    <property type="entry name" value="PARP_reg"/>
    <property type="match status" value="1"/>
</dbReference>
<evidence type="ECO:0000259" key="18">
    <source>
        <dbReference type="PROSITE" id="PS51059"/>
    </source>
</evidence>
<dbReference type="VEuPathDB" id="FungiDB:SPPG_08596"/>
<keyword evidence="22" id="KW-1185">Reference proteome</keyword>
<evidence type="ECO:0000256" key="11">
    <source>
        <dbReference type="ARBA" id="ARBA00023125"/>
    </source>
</evidence>
<dbReference type="GO" id="GO:0006302">
    <property type="term" value="P:double-strand break repair"/>
    <property type="evidence" value="ECO:0007669"/>
    <property type="project" value="TreeGrafter"/>
</dbReference>
<feature type="region of interest" description="Disordered" evidence="16">
    <location>
        <begin position="121"/>
        <end position="172"/>
    </location>
</feature>
<dbReference type="PROSITE" id="PS51059">
    <property type="entry name" value="PARP_CATALYTIC"/>
    <property type="match status" value="1"/>
</dbReference>
<dbReference type="EMBL" id="KQ257472">
    <property type="protein sequence ID" value="KNC95997.1"/>
    <property type="molecule type" value="Genomic_DNA"/>
</dbReference>
<dbReference type="SUPFAM" id="SSF56399">
    <property type="entry name" value="ADP-ribosylation"/>
    <property type="match status" value="1"/>
</dbReference>
<dbReference type="SUPFAM" id="SSF47587">
    <property type="entry name" value="Domain of poly(ADP-ribose) polymerase"/>
    <property type="match status" value="1"/>
</dbReference>
<dbReference type="Pfam" id="PF00644">
    <property type="entry name" value="PARP"/>
    <property type="match status" value="1"/>
</dbReference>
<dbReference type="InterPro" id="IPR001357">
    <property type="entry name" value="BRCT_dom"/>
</dbReference>
<dbReference type="PANTHER" id="PTHR10459">
    <property type="entry name" value="DNA LIGASE"/>
    <property type="match status" value="1"/>
</dbReference>
<keyword evidence="4" id="KW-0548">Nucleotidyltransferase</keyword>
<evidence type="ECO:0000259" key="19">
    <source>
        <dbReference type="PROSITE" id="PS51060"/>
    </source>
</evidence>
<comment type="catalytic activity">
    <reaction evidence="14">
        <text>NAD(+) + (ADP-D-ribosyl)n-acceptor = nicotinamide + (ADP-D-ribosyl)n+1-acceptor + H(+).</text>
        <dbReference type="EC" id="2.4.2.30"/>
    </reaction>
</comment>
<evidence type="ECO:0000259" key="20">
    <source>
        <dbReference type="PROSITE" id="PS51977"/>
    </source>
</evidence>
<dbReference type="FunFam" id="3.90.228.10:FF:000002">
    <property type="entry name" value="Poly [ADP-ribose] polymerase"/>
    <property type="match status" value="1"/>
</dbReference>
<dbReference type="InterPro" id="IPR050800">
    <property type="entry name" value="ARTD/PARP"/>
</dbReference>
<keyword evidence="7" id="KW-0013">ADP-ribosylation</keyword>
<evidence type="ECO:0000313" key="22">
    <source>
        <dbReference type="Proteomes" id="UP000053201"/>
    </source>
</evidence>
<evidence type="ECO:0000256" key="9">
    <source>
        <dbReference type="ARBA" id="ARBA00022833"/>
    </source>
</evidence>
<dbReference type="GO" id="GO:0005730">
    <property type="term" value="C:nucleolus"/>
    <property type="evidence" value="ECO:0007669"/>
    <property type="project" value="TreeGrafter"/>
</dbReference>
<dbReference type="Gene3D" id="3.90.228.10">
    <property type="match status" value="1"/>
</dbReference>
<dbReference type="InterPro" id="IPR008893">
    <property type="entry name" value="WGR_domain"/>
</dbReference>
<dbReference type="PROSITE" id="PS51060">
    <property type="entry name" value="PARP_ALPHA_HD"/>
    <property type="match status" value="1"/>
</dbReference>